<dbReference type="InterPro" id="IPR024079">
    <property type="entry name" value="MetalloPept_cat_dom_sf"/>
</dbReference>
<dbReference type="InterPro" id="IPR000884">
    <property type="entry name" value="TSP1_rpt"/>
</dbReference>
<evidence type="ECO:0000256" key="8">
    <source>
        <dbReference type="ARBA" id="ARBA00022833"/>
    </source>
</evidence>
<dbReference type="InterPro" id="IPR001590">
    <property type="entry name" value="Peptidase_M12B"/>
</dbReference>
<dbReference type="PROSITE" id="PS50092">
    <property type="entry name" value="TSP1"/>
    <property type="match status" value="13"/>
</dbReference>
<keyword evidence="2" id="KW-0964">Secreted</keyword>
<reference evidence="16" key="1">
    <citation type="submission" date="2016-04" db="UniProtKB">
        <authorList>
            <consortium name="WormBaseParasite"/>
        </authorList>
    </citation>
    <scope>IDENTIFICATION</scope>
</reference>
<dbReference type="GO" id="GO:0030198">
    <property type="term" value="P:extracellular matrix organization"/>
    <property type="evidence" value="ECO:0007669"/>
    <property type="project" value="TreeGrafter"/>
</dbReference>
<dbReference type="Pfam" id="PF17771">
    <property type="entry name" value="ADAMTS_CR_2"/>
    <property type="match status" value="1"/>
</dbReference>
<evidence type="ECO:0000256" key="2">
    <source>
        <dbReference type="ARBA" id="ARBA00022525"/>
    </source>
</evidence>
<keyword evidence="3" id="KW-0645">Protease</keyword>
<feature type="binding site" evidence="12">
    <location>
        <position position="424"/>
    </location>
    <ligand>
        <name>Zn(2+)</name>
        <dbReference type="ChEBI" id="CHEBI:29105"/>
        <note>catalytic</note>
    </ligand>
</feature>
<keyword evidence="8 12" id="KW-0862">Zinc</keyword>
<dbReference type="InterPro" id="IPR002870">
    <property type="entry name" value="Peptidase_M12B_N"/>
</dbReference>
<sequence length="1521" mass="172216">MTEIVVSCYYRLRIKNTPVTIILLLLLSSTNVAQDFHHHLTKRDIQQIFGVSRHVDVPEYALVNVNQKKYNNGTLYLSFDAWDQNFCIDLKPNLKLLSPHLISVIREGKRNFSSRGLPEHLKADCHFHGKVRSHNNVSAAISYCGHLTGTIMMDDHFLLLQTLPQRITHTQKMQQKHIIYKRDANLLSSLERTLEEHIIKLNEQSVEDAFCDVSKSIDDGLYNKSANITLSIANAITAEGLTFNYTVPEEGKLDSLFIFPQMDPVTLEVGLFLDSKLYEHFQREYTIDAEQHLTDFSLALINNVHVLYQQSSMSPNLDIVIVRFEMWKKQPLGLETIAHRNGQAQALLNLFCRHQAIINPGSDLTDPEHWDHGILLTGYDIYHTTTSVAGVAPVARMCDQIFACSLVEGLHLGRSFVLAHEMGHNMGMVHDGIQNRCRRNCCLMAAVNGAGKTRWSECSVREFNAFLLHLDESGRGNCLRDGSEGLLIHNHLKDGRLPGQRFTADQQCSYFWGKSFEVEIPKGRKMDDICRILWCGNSGSTISTAHPALEGSWCGDNKQESLSRECWVLQFCIEGQCQQWPYGQEAPGRVDGSWTEWSSKGKQCPINQCQITGSIQVNTQMRTCTQPAPNNGGKKCVGSNIRGLTCASVKSTCKALTMLEYGKKLCTAIKNDIEKPDSQLTGDAFLLNRIYSQTFTDGTQSCKVWCRLRGSELVRNKGQYPDGTPCGFKQYCVGGQCLNLMCDNKAIVKNLEDCPSNSEKQIWSDWSTWTECLAPCDAVGIQQRRRRCLLTECESRESVETRSCLPESSICKIRAEWTAWSECSATCGAGVQTRMKICPEENCSDQQQEEKPCQKDKCPTWQKWGTWSACSATCGTGQRSRIRECTQGRNCKGEGSEVESCQTKKCLHETWGDWLPCSVSCGLGFQLRERLCNGLLCSSGQKQARTCNEKFSYFKINFQKFQDCTDNKGWMKLWSDWADWMPCTTSCGEGTQVRIRKCITGNCLESDSTFDQRRCVLRPCPEWSAWNEWSKCLTCTSEQTRHRQRVCQLGQIRGNDKEEECEGESEEVESCENMCEKDKQTFHQKELSNRSVKNIVAEVKVSNIWDEWQEWQECSRTCGIGTRIRFMKEKPSQFQKTNVSAGSDEWSSWSDWSPCSAICGEGVRVRFRKCKAAFVFLCNGISKQERICKNTPCFDNIMPNFITTTISDSIIPKWSDWSNWSECSCFTMNQFRRRFCQILEPSLQGFCVGAITEKRACIPDSCFSENGEWSHWGEWSLCSSKCGTSGYQIRNRMCSNPIPSNRGSYCIGFSFDQQICTPNKVCNGNRIDGNWTPWLEWSQCSDSCTNGHRSRTRFCSNPRPSNGGLQCFGSDYELTPCSDPSRSRNGSWSAWTPWSVCSATCGLSFKSRQRHCSSPTPRGVGKTCSDLAYMTTLCKTDICKDSVDGLWSQWSEWSSCVVGCNNALKTRSRECTLPVPYNGGYPCFGRSVEVKECDMQFTKMTCPNAIQNSRMIESKTFIISE</sequence>
<dbReference type="PROSITE" id="PS50215">
    <property type="entry name" value="ADAM_MEPRO"/>
    <property type="match status" value="1"/>
</dbReference>
<feature type="binding site" evidence="12">
    <location>
        <position position="420"/>
    </location>
    <ligand>
        <name>Zn(2+)</name>
        <dbReference type="ChEBI" id="CHEBI:29105"/>
        <note>catalytic</note>
    </ligand>
</feature>
<dbReference type="InterPro" id="IPR041645">
    <property type="entry name" value="ADAMTS_CR_2"/>
</dbReference>
<dbReference type="InterPro" id="IPR036383">
    <property type="entry name" value="TSP1_rpt_sf"/>
</dbReference>
<dbReference type="SUPFAM" id="SSF55486">
    <property type="entry name" value="Metalloproteases ('zincins'), catalytic domain"/>
    <property type="match status" value="1"/>
</dbReference>
<dbReference type="FunFam" id="2.20.100.10:FF:000001">
    <property type="entry name" value="semaphorin-5A isoform X1"/>
    <property type="match status" value="3"/>
</dbReference>
<dbReference type="OrthoDB" id="10035764at2759"/>
<keyword evidence="7" id="KW-0378">Hydrolase</keyword>
<evidence type="ECO:0000256" key="12">
    <source>
        <dbReference type="PROSITE-ProRule" id="PRU00276"/>
    </source>
</evidence>
<dbReference type="GO" id="GO:0004222">
    <property type="term" value="F:metalloendopeptidase activity"/>
    <property type="evidence" value="ECO:0007669"/>
    <property type="project" value="InterPro"/>
</dbReference>
<dbReference type="Pfam" id="PF00090">
    <property type="entry name" value="TSP_1"/>
    <property type="match status" value="13"/>
</dbReference>
<keyword evidence="9" id="KW-0482">Metalloprotease</keyword>
<dbReference type="CDD" id="cd04273">
    <property type="entry name" value="ZnMc_ADAMTS_like"/>
    <property type="match status" value="1"/>
</dbReference>
<evidence type="ECO:0000256" key="3">
    <source>
        <dbReference type="ARBA" id="ARBA00022670"/>
    </source>
</evidence>
<evidence type="ECO:0000313" key="14">
    <source>
        <dbReference type="EMBL" id="VDN01757.1"/>
    </source>
</evidence>
<keyword evidence="10 12" id="KW-1015">Disulfide bond</keyword>
<dbReference type="Pfam" id="PF01421">
    <property type="entry name" value="Reprolysin"/>
    <property type="match status" value="1"/>
</dbReference>
<organism evidence="16">
    <name type="scientific">Thelazia callipaeda</name>
    <name type="common">Oriental eyeworm</name>
    <name type="synonym">Parasitic nematode</name>
    <dbReference type="NCBI Taxonomy" id="103827"/>
    <lineage>
        <taxon>Eukaryota</taxon>
        <taxon>Metazoa</taxon>
        <taxon>Ecdysozoa</taxon>
        <taxon>Nematoda</taxon>
        <taxon>Chromadorea</taxon>
        <taxon>Rhabditida</taxon>
        <taxon>Spirurina</taxon>
        <taxon>Spiruromorpha</taxon>
        <taxon>Thelazioidea</taxon>
        <taxon>Thelaziidae</taxon>
        <taxon>Thelazia</taxon>
    </lineage>
</organism>
<keyword evidence="15" id="KW-1185">Reference proteome</keyword>
<keyword evidence="11" id="KW-0325">Glycoprotein</keyword>
<dbReference type="Pfam" id="PF25379">
    <property type="entry name" value="Adt-1"/>
    <property type="match status" value="1"/>
</dbReference>
<dbReference type="GO" id="GO:0005576">
    <property type="term" value="C:extracellular region"/>
    <property type="evidence" value="ECO:0007669"/>
    <property type="project" value="UniProtKB-SubCell"/>
</dbReference>
<protein>
    <submittedName>
        <fullName evidence="16">Peptidase M12B domain-containing protein</fullName>
    </submittedName>
</protein>
<reference evidence="14 15" key="2">
    <citation type="submission" date="2018-11" db="EMBL/GenBank/DDBJ databases">
        <authorList>
            <consortium name="Pathogen Informatics"/>
        </authorList>
    </citation>
    <scope>NUCLEOTIDE SEQUENCE [LARGE SCALE GENOMIC DNA]</scope>
</reference>
<dbReference type="Gene3D" id="2.20.100.10">
    <property type="entry name" value="Thrombospondin type-1 (TSP1) repeat"/>
    <property type="match status" value="13"/>
</dbReference>
<evidence type="ECO:0000256" key="11">
    <source>
        <dbReference type="ARBA" id="ARBA00023180"/>
    </source>
</evidence>
<keyword evidence="6" id="KW-0677">Repeat</keyword>
<dbReference type="WBParaSite" id="TCLT_0000462601-mRNA-1">
    <property type="protein sequence ID" value="TCLT_0000462601-mRNA-1"/>
    <property type="gene ID" value="TCLT_0000462601"/>
</dbReference>
<dbReference type="STRING" id="103827.A0A158RBH3"/>
<evidence type="ECO:0000256" key="5">
    <source>
        <dbReference type="ARBA" id="ARBA00022729"/>
    </source>
</evidence>
<dbReference type="PANTHER" id="PTHR13723:SF315">
    <property type="entry name" value="NO LONG NERVE CORD, ISOFORM C"/>
    <property type="match status" value="1"/>
</dbReference>
<comment type="subcellular location">
    <subcellularLocation>
        <location evidence="1">Secreted</location>
    </subcellularLocation>
</comment>
<dbReference type="FunFam" id="2.20.100.10:FF:000002">
    <property type="entry name" value="Unc-5 netrin receptor C"/>
    <property type="match status" value="1"/>
</dbReference>
<dbReference type="SMART" id="SM00209">
    <property type="entry name" value="TSP1"/>
    <property type="match status" value="13"/>
</dbReference>
<keyword evidence="4 12" id="KW-0479">Metal-binding</keyword>
<gene>
    <name evidence="14" type="ORF">TCLT_LOCUS4615</name>
</gene>
<evidence type="ECO:0000259" key="13">
    <source>
        <dbReference type="PROSITE" id="PS50215"/>
    </source>
</evidence>
<dbReference type="Proteomes" id="UP000276776">
    <property type="component" value="Unassembled WGS sequence"/>
</dbReference>
<evidence type="ECO:0000256" key="10">
    <source>
        <dbReference type="ARBA" id="ARBA00023157"/>
    </source>
</evidence>
<dbReference type="GO" id="GO:0006508">
    <property type="term" value="P:proteolysis"/>
    <property type="evidence" value="ECO:0007669"/>
    <property type="project" value="UniProtKB-KW"/>
</dbReference>
<evidence type="ECO:0000313" key="15">
    <source>
        <dbReference type="Proteomes" id="UP000276776"/>
    </source>
</evidence>
<feature type="active site" evidence="12">
    <location>
        <position position="421"/>
    </location>
</feature>
<feature type="binding site" evidence="12">
    <location>
        <position position="430"/>
    </location>
    <ligand>
        <name>Zn(2+)</name>
        <dbReference type="ChEBI" id="CHEBI:29105"/>
        <note>catalytic</note>
    </ligand>
</feature>
<dbReference type="GO" id="GO:0046872">
    <property type="term" value="F:metal ion binding"/>
    <property type="evidence" value="ECO:0007669"/>
    <property type="project" value="UniProtKB-KW"/>
</dbReference>
<dbReference type="Pfam" id="PF01562">
    <property type="entry name" value="Pep_M12B_propep"/>
    <property type="match status" value="1"/>
</dbReference>
<dbReference type="InterPro" id="IPR057401">
    <property type="entry name" value="Adt-1/2-like_dom"/>
</dbReference>
<dbReference type="Gene3D" id="3.40.390.10">
    <property type="entry name" value="Collagenase (Catalytic Domain)"/>
    <property type="match status" value="1"/>
</dbReference>
<evidence type="ECO:0000256" key="1">
    <source>
        <dbReference type="ARBA" id="ARBA00004613"/>
    </source>
</evidence>
<dbReference type="EMBL" id="UYYF01004296">
    <property type="protein sequence ID" value="VDN01757.1"/>
    <property type="molecule type" value="Genomic_DNA"/>
</dbReference>
<evidence type="ECO:0000256" key="7">
    <source>
        <dbReference type="ARBA" id="ARBA00022801"/>
    </source>
</evidence>
<proteinExistence type="predicted"/>
<name>A0A158RBH3_THECL</name>
<dbReference type="Gene3D" id="3.40.1620.60">
    <property type="match status" value="1"/>
</dbReference>
<dbReference type="InterPro" id="IPR050439">
    <property type="entry name" value="ADAMTS_ADAMTS-like"/>
</dbReference>
<evidence type="ECO:0000313" key="16">
    <source>
        <dbReference type="WBParaSite" id="TCLT_0000462601-mRNA-1"/>
    </source>
</evidence>
<keyword evidence="5" id="KW-0732">Signal</keyword>
<dbReference type="SUPFAM" id="SSF82895">
    <property type="entry name" value="TSP-1 type 1 repeat"/>
    <property type="match status" value="12"/>
</dbReference>
<feature type="disulfide bond" evidence="12">
    <location>
        <begin position="437"/>
        <end position="442"/>
    </location>
</feature>
<evidence type="ECO:0000256" key="6">
    <source>
        <dbReference type="ARBA" id="ARBA00022737"/>
    </source>
</evidence>
<evidence type="ECO:0000256" key="4">
    <source>
        <dbReference type="ARBA" id="ARBA00022723"/>
    </source>
</evidence>
<evidence type="ECO:0000256" key="9">
    <source>
        <dbReference type="ARBA" id="ARBA00023049"/>
    </source>
</evidence>
<dbReference type="OMA" id="GPEWRHD"/>
<dbReference type="GO" id="GO:0031012">
    <property type="term" value="C:extracellular matrix"/>
    <property type="evidence" value="ECO:0007669"/>
    <property type="project" value="TreeGrafter"/>
</dbReference>
<accession>A0A158RBH3</accession>
<dbReference type="PANTHER" id="PTHR13723">
    <property type="entry name" value="ADAMTS A DISINTEGRIN AND METALLOPROTEASE WITH THROMBOSPONDIN MOTIFS PROTEASE"/>
    <property type="match status" value="1"/>
</dbReference>
<comment type="caution">
    <text evidence="12">Lacks conserved residue(s) required for the propagation of feature annotation.</text>
</comment>
<feature type="domain" description="Peptidase M12B" evidence="13">
    <location>
        <begin position="265"/>
        <end position="467"/>
    </location>
</feature>